<dbReference type="EMBL" id="CP097510">
    <property type="protein sequence ID" value="URE37339.1"/>
    <property type="molecule type" value="Genomic_DNA"/>
</dbReference>
<proteinExistence type="inferred from homology"/>
<dbReference type="FunFam" id="1.10.10.60:FF:000577">
    <property type="entry name" value="Homeobox-leucine zipper protein 18"/>
    <property type="match status" value="1"/>
</dbReference>
<dbReference type="Proteomes" id="UP001055439">
    <property type="component" value="Chromosome 8"/>
</dbReference>
<evidence type="ECO:0000256" key="8">
    <source>
        <dbReference type="PROSITE-ProRule" id="PRU00108"/>
    </source>
</evidence>
<keyword evidence="5 8" id="KW-0371">Homeobox</keyword>
<evidence type="ECO:0000256" key="3">
    <source>
        <dbReference type="ARBA" id="ARBA00023015"/>
    </source>
</evidence>
<evidence type="ECO:0000256" key="2">
    <source>
        <dbReference type="ARBA" id="ARBA00006074"/>
    </source>
</evidence>
<dbReference type="SMART" id="SM00389">
    <property type="entry name" value="HOX"/>
    <property type="match status" value="1"/>
</dbReference>
<keyword evidence="3" id="KW-0805">Transcription regulation</keyword>
<evidence type="ECO:0000313" key="12">
    <source>
        <dbReference type="EMBL" id="URE37339.1"/>
    </source>
</evidence>
<dbReference type="InterPro" id="IPR017970">
    <property type="entry name" value="Homeobox_CS"/>
</dbReference>
<accession>A0A9E7L4B3</accession>
<evidence type="ECO:0000256" key="7">
    <source>
        <dbReference type="ARBA" id="ARBA00023242"/>
    </source>
</evidence>
<dbReference type="PROSITE" id="PS00027">
    <property type="entry name" value="HOMEOBOX_1"/>
    <property type="match status" value="1"/>
</dbReference>
<dbReference type="SMART" id="SM00340">
    <property type="entry name" value="HALZ"/>
    <property type="match status" value="1"/>
</dbReference>
<dbReference type="SUPFAM" id="SSF46689">
    <property type="entry name" value="Homeodomain-like"/>
    <property type="match status" value="1"/>
</dbReference>
<evidence type="ECO:0000256" key="5">
    <source>
        <dbReference type="ARBA" id="ARBA00023155"/>
    </source>
</evidence>
<gene>
    <name evidence="12" type="ORF">MUK42_17403</name>
</gene>
<reference evidence="12" key="1">
    <citation type="submission" date="2022-05" db="EMBL/GenBank/DDBJ databases">
        <title>The Musa troglodytarum L. genome provides insights into the mechanism of non-climacteric behaviour and enrichment of carotenoids.</title>
        <authorList>
            <person name="Wang J."/>
        </authorList>
    </citation>
    <scope>NUCLEOTIDE SEQUENCE</scope>
    <source>
        <tissue evidence="12">Leaf</tissue>
    </source>
</reference>
<dbReference type="InterPro" id="IPR001356">
    <property type="entry name" value="HD"/>
</dbReference>
<dbReference type="AlphaFoldDB" id="A0A9E7L4B3"/>
<dbReference type="OrthoDB" id="6159439at2759"/>
<evidence type="ECO:0000256" key="9">
    <source>
        <dbReference type="RuleBase" id="RU000682"/>
    </source>
</evidence>
<comment type="similarity">
    <text evidence="2">Belongs to the HD-ZIP homeobox family. Class II subfamily.</text>
</comment>
<keyword evidence="10" id="KW-0175">Coiled coil</keyword>
<dbReference type="InterPro" id="IPR003106">
    <property type="entry name" value="Leu_zip_homeo"/>
</dbReference>
<dbReference type="PANTHER" id="PTHR45714">
    <property type="entry name" value="HOMEOBOX-LEUCINE ZIPPER PROTEIN HAT14"/>
    <property type="match status" value="1"/>
</dbReference>
<dbReference type="PROSITE" id="PS50071">
    <property type="entry name" value="HOMEOBOX_2"/>
    <property type="match status" value="1"/>
</dbReference>
<keyword evidence="7 8" id="KW-0539">Nucleus</keyword>
<dbReference type="GO" id="GO:0005634">
    <property type="term" value="C:nucleus"/>
    <property type="evidence" value="ECO:0007669"/>
    <property type="project" value="UniProtKB-SubCell"/>
</dbReference>
<dbReference type="Pfam" id="PF02183">
    <property type="entry name" value="HALZ"/>
    <property type="match status" value="1"/>
</dbReference>
<feature type="coiled-coil region" evidence="10">
    <location>
        <begin position="220"/>
        <end position="247"/>
    </location>
</feature>
<dbReference type="PANTHER" id="PTHR45714:SF34">
    <property type="entry name" value="HOMEOBOX-LEUCINE ZIPPER PROTEIN HAT9"/>
    <property type="match status" value="1"/>
</dbReference>
<evidence type="ECO:0000256" key="10">
    <source>
        <dbReference type="SAM" id="Coils"/>
    </source>
</evidence>
<keyword evidence="6" id="KW-0804">Transcription</keyword>
<evidence type="ECO:0000256" key="4">
    <source>
        <dbReference type="ARBA" id="ARBA00023125"/>
    </source>
</evidence>
<protein>
    <submittedName>
        <fullName evidence="12">Homeobox-leucine zipper protein</fullName>
    </submittedName>
</protein>
<dbReference type="GO" id="GO:0000981">
    <property type="term" value="F:DNA-binding transcription factor activity, RNA polymerase II-specific"/>
    <property type="evidence" value="ECO:0007669"/>
    <property type="project" value="InterPro"/>
</dbReference>
<keyword evidence="13" id="KW-1185">Reference proteome</keyword>
<sequence>MFVRLDLILIPYSHHKPHQHHHPVSFSGEETERSMEKSSEVELCDTGLSLGLGIGGKSTTWSTDHRSVAQMQASLTLSLSDEGCGGEAVQEAEVYKGCEEGGQLRPSSPLSHSTVSSFSAAYTPTIKKEKEVAGGEETEVELATLRGARDDDNDGSGRKKLRLTKEQSAMLEDRFKEHSSLNPKQKHALAKQLNLRPRQVEVWFQNRRARTKLKQTEVDRELLKRCCESLTVENRRLRKELQELKALNFTPPLYMRLPAATLTMCPSCNRVGGTADSYNSGGDEEFAAAPPTPRFFNPFIHSATC</sequence>
<dbReference type="CDD" id="cd00086">
    <property type="entry name" value="homeodomain"/>
    <property type="match status" value="1"/>
</dbReference>
<evidence type="ECO:0000256" key="6">
    <source>
        <dbReference type="ARBA" id="ARBA00023163"/>
    </source>
</evidence>
<evidence type="ECO:0000256" key="1">
    <source>
        <dbReference type="ARBA" id="ARBA00004123"/>
    </source>
</evidence>
<name>A0A9E7L4B3_9LILI</name>
<dbReference type="GO" id="GO:0043565">
    <property type="term" value="F:sequence-specific DNA binding"/>
    <property type="evidence" value="ECO:0007669"/>
    <property type="project" value="InterPro"/>
</dbReference>
<evidence type="ECO:0000313" key="13">
    <source>
        <dbReference type="Proteomes" id="UP001055439"/>
    </source>
</evidence>
<evidence type="ECO:0000259" key="11">
    <source>
        <dbReference type="PROSITE" id="PS50071"/>
    </source>
</evidence>
<dbReference type="Pfam" id="PF00046">
    <property type="entry name" value="Homeodomain"/>
    <property type="match status" value="1"/>
</dbReference>
<dbReference type="InterPro" id="IPR050762">
    <property type="entry name" value="HD-ZIP_Homeobox_LZ_Class_II"/>
</dbReference>
<keyword evidence="4 8" id="KW-0238">DNA-binding</keyword>
<dbReference type="Gene3D" id="1.10.10.60">
    <property type="entry name" value="Homeodomain-like"/>
    <property type="match status" value="1"/>
</dbReference>
<feature type="domain" description="Homeobox" evidence="11">
    <location>
        <begin position="154"/>
        <end position="214"/>
    </location>
</feature>
<comment type="subcellular location">
    <subcellularLocation>
        <location evidence="1 8 9">Nucleus</location>
    </subcellularLocation>
</comment>
<dbReference type="InterPro" id="IPR009057">
    <property type="entry name" value="Homeodomain-like_sf"/>
</dbReference>
<feature type="DNA-binding region" description="Homeobox" evidence="8">
    <location>
        <begin position="156"/>
        <end position="215"/>
    </location>
</feature>
<organism evidence="12 13">
    <name type="scientific">Musa troglodytarum</name>
    <name type="common">fe'i banana</name>
    <dbReference type="NCBI Taxonomy" id="320322"/>
    <lineage>
        <taxon>Eukaryota</taxon>
        <taxon>Viridiplantae</taxon>
        <taxon>Streptophyta</taxon>
        <taxon>Embryophyta</taxon>
        <taxon>Tracheophyta</taxon>
        <taxon>Spermatophyta</taxon>
        <taxon>Magnoliopsida</taxon>
        <taxon>Liliopsida</taxon>
        <taxon>Zingiberales</taxon>
        <taxon>Musaceae</taxon>
        <taxon>Musa</taxon>
    </lineage>
</organism>